<dbReference type="Proteomes" id="UP001549307">
    <property type="component" value="Unassembled WGS sequence"/>
</dbReference>
<sequence>MGGIGACWPVIDSHLHLWTLDSFVTGGVRPYGWLGPQHGALFRSFGEDEANETLDAAGVRGAVLVQADDTVADTESMLAVASRNPWVFGVVGWIRLDAPAEADEQLHRFTAHPVFKGVRHLVHDDPRGDFLDLPAVRDSLALVAQRGLTVDIPDAFPRHLGGAVRLARGMPELTVVLDHLGKPPLTDRLAMEAWSADFRALGREPNSVAKLSGLHLPGVEYAPEALRPLFESALEAFGPERLMIGGDWPVSTLGAPYGRTLDVLLELVSSLSPSEQDAVLEETAIRTYGLAVTPLAEG</sequence>
<dbReference type="InterPro" id="IPR032466">
    <property type="entry name" value="Metal_Hydrolase"/>
</dbReference>
<keyword evidence="3" id="KW-0378">Hydrolase</keyword>
<dbReference type="SUPFAM" id="SSF51556">
    <property type="entry name" value="Metallo-dependent hydrolases"/>
    <property type="match status" value="1"/>
</dbReference>
<evidence type="ECO:0000256" key="1">
    <source>
        <dbReference type="ARBA" id="ARBA00038310"/>
    </source>
</evidence>
<dbReference type="InterPro" id="IPR052350">
    <property type="entry name" value="Metallo-dep_Lactonases"/>
</dbReference>
<organism evidence="3 4">
    <name type="scientific">Arthrobacter bambusae</name>
    <dbReference type="NCBI Taxonomy" id="1338426"/>
    <lineage>
        <taxon>Bacteria</taxon>
        <taxon>Bacillati</taxon>
        <taxon>Actinomycetota</taxon>
        <taxon>Actinomycetes</taxon>
        <taxon>Micrococcales</taxon>
        <taxon>Micrococcaceae</taxon>
        <taxon>Arthrobacter</taxon>
    </lineage>
</organism>
<dbReference type="InterPro" id="IPR006680">
    <property type="entry name" value="Amidohydro-rel"/>
</dbReference>
<keyword evidence="4" id="KW-1185">Reference proteome</keyword>
<dbReference type="GO" id="GO:0016787">
    <property type="term" value="F:hydrolase activity"/>
    <property type="evidence" value="ECO:0007669"/>
    <property type="project" value="UniProtKB-KW"/>
</dbReference>
<dbReference type="PANTHER" id="PTHR43569">
    <property type="entry name" value="AMIDOHYDROLASE"/>
    <property type="match status" value="1"/>
</dbReference>
<gene>
    <name evidence="3" type="ORF">ABIE37_004351</name>
</gene>
<reference evidence="3 4" key="1">
    <citation type="submission" date="2024-06" db="EMBL/GenBank/DDBJ databases">
        <title>Sorghum-associated microbial communities from plants grown in Nebraska, USA.</title>
        <authorList>
            <person name="Schachtman D."/>
        </authorList>
    </citation>
    <scope>NUCLEOTIDE SEQUENCE [LARGE SCALE GENOMIC DNA]</scope>
    <source>
        <strain evidence="3 4">3552</strain>
    </source>
</reference>
<evidence type="ECO:0000313" key="3">
    <source>
        <dbReference type="EMBL" id="MET4542539.1"/>
    </source>
</evidence>
<comment type="similarity">
    <text evidence="1">Belongs to the metallo-dependent hydrolases superfamily.</text>
</comment>
<dbReference type="Pfam" id="PF04909">
    <property type="entry name" value="Amidohydro_2"/>
    <property type="match status" value="1"/>
</dbReference>
<dbReference type="EMBL" id="JBEPSN010000015">
    <property type="protein sequence ID" value="MET4542539.1"/>
    <property type="molecule type" value="Genomic_DNA"/>
</dbReference>
<comment type="caution">
    <text evidence="3">The sequence shown here is derived from an EMBL/GenBank/DDBJ whole genome shotgun (WGS) entry which is preliminary data.</text>
</comment>
<evidence type="ECO:0000259" key="2">
    <source>
        <dbReference type="Pfam" id="PF04909"/>
    </source>
</evidence>
<dbReference type="Gene3D" id="3.20.20.140">
    <property type="entry name" value="Metal-dependent hydrolases"/>
    <property type="match status" value="1"/>
</dbReference>
<feature type="domain" description="Amidohydrolase-related" evidence="2">
    <location>
        <begin position="11"/>
        <end position="290"/>
    </location>
</feature>
<accession>A0ABV2PCN3</accession>
<proteinExistence type="inferred from homology"/>
<dbReference type="PANTHER" id="PTHR43569:SF2">
    <property type="entry name" value="AMIDOHYDROLASE-RELATED DOMAIN-CONTAINING PROTEIN"/>
    <property type="match status" value="1"/>
</dbReference>
<name>A0ABV2PCN3_9MICC</name>
<evidence type="ECO:0000313" key="4">
    <source>
        <dbReference type="Proteomes" id="UP001549307"/>
    </source>
</evidence>
<protein>
    <submittedName>
        <fullName evidence="3">L-fuconolactonase</fullName>
        <ecNumber evidence="3">3.1.1.-</ecNumber>
    </submittedName>
</protein>
<dbReference type="EC" id="3.1.1.-" evidence="3"/>